<geneLocation type="mitochondrion" evidence="1"/>
<keyword evidence="1" id="KW-0496">Mitochondrion</keyword>
<dbReference type="AlphaFoldDB" id="A0A1Y0B4M3"/>
<name>A0A1Y0B4M3_9LAMI</name>
<gene>
    <name evidence="1" type="ORF">AEK19_MT2193</name>
</gene>
<sequence length="65" mass="7301">MVNNSLFPTRSTLALAEEDLLTGLLRSRGKEALLSTKAGILGLAYHLYLILPWEENQFIPIDCRI</sequence>
<protein>
    <submittedName>
        <fullName evidence="1">Uncharacterized protein</fullName>
    </submittedName>
</protein>
<evidence type="ECO:0000313" key="1">
    <source>
        <dbReference type="EMBL" id="ART32340.1"/>
    </source>
</evidence>
<dbReference type="EMBL" id="KY774314">
    <property type="protein sequence ID" value="ART32340.1"/>
    <property type="molecule type" value="Genomic_DNA"/>
</dbReference>
<organism evidence="1">
    <name type="scientific">Utricularia reniformis</name>
    <dbReference type="NCBI Taxonomy" id="192314"/>
    <lineage>
        <taxon>Eukaryota</taxon>
        <taxon>Viridiplantae</taxon>
        <taxon>Streptophyta</taxon>
        <taxon>Embryophyta</taxon>
        <taxon>Tracheophyta</taxon>
        <taxon>Spermatophyta</taxon>
        <taxon>Magnoliopsida</taxon>
        <taxon>eudicotyledons</taxon>
        <taxon>Gunneridae</taxon>
        <taxon>Pentapetalae</taxon>
        <taxon>asterids</taxon>
        <taxon>lamiids</taxon>
        <taxon>Lamiales</taxon>
        <taxon>Lentibulariaceae</taxon>
        <taxon>Utricularia</taxon>
    </lineage>
</organism>
<reference evidence="1" key="1">
    <citation type="submission" date="2017-03" db="EMBL/GenBank/DDBJ databases">
        <title>The mitochondrial genome of the carnivorous plant Utricularia reniformis (Lentibulariaceae): structure, comparative analysis and evolutionary landmarks.</title>
        <authorList>
            <person name="Silva S.R."/>
            <person name="Alvarenga D.O."/>
            <person name="Michael T.P."/>
            <person name="Miranda V.F.O."/>
            <person name="Varani A.M."/>
        </authorList>
    </citation>
    <scope>NUCLEOTIDE SEQUENCE</scope>
</reference>
<proteinExistence type="predicted"/>
<accession>A0A1Y0B4M3</accession>